<dbReference type="EMBL" id="VEPZ02001774">
    <property type="protein sequence ID" value="KAE8655858.1"/>
    <property type="molecule type" value="Genomic_DNA"/>
</dbReference>
<proteinExistence type="predicted"/>
<dbReference type="PANTHER" id="PTHR45287">
    <property type="entry name" value="OS03G0691500 PROTEIN"/>
    <property type="match status" value="1"/>
</dbReference>
<sequence length="170" mass="20006">MTMGKAYEELGEVKVENEKLRVDLKSEAELCQNLKKILNELHLNAAANDKMRVERDEKNQKWEQESRGLVLALDEANENNVDLEQIFNVLRAENKGLKVHLSVSQNKCSMAEKKAKNPKELKDTDLFAKVDEGRWKVEDQLKWKKEEFKHLEEAHDKLREKFEISKNEWE</sequence>
<gene>
    <name evidence="2" type="ORF">F3Y22_tig00117016pilonHSYRG00171</name>
</gene>
<organism evidence="2 3">
    <name type="scientific">Hibiscus syriacus</name>
    <name type="common">Rose of Sharon</name>
    <dbReference type="NCBI Taxonomy" id="106335"/>
    <lineage>
        <taxon>Eukaryota</taxon>
        <taxon>Viridiplantae</taxon>
        <taxon>Streptophyta</taxon>
        <taxon>Embryophyta</taxon>
        <taxon>Tracheophyta</taxon>
        <taxon>Spermatophyta</taxon>
        <taxon>Magnoliopsida</taxon>
        <taxon>eudicotyledons</taxon>
        <taxon>Gunneridae</taxon>
        <taxon>Pentapetalae</taxon>
        <taxon>rosids</taxon>
        <taxon>malvids</taxon>
        <taxon>Malvales</taxon>
        <taxon>Malvaceae</taxon>
        <taxon>Malvoideae</taxon>
        <taxon>Hibiscus</taxon>
    </lineage>
</organism>
<feature type="coiled-coil region" evidence="1">
    <location>
        <begin position="141"/>
        <end position="168"/>
    </location>
</feature>
<dbReference type="Proteomes" id="UP000436088">
    <property type="component" value="Unassembled WGS sequence"/>
</dbReference>
<name>A0A6A2WD82_HIBSY</name>
<accession>A0A6A2WD82</accession>
<reference evidence="2" key="1">
    <citation type="submission" date="2019-09" db="EMBL/GenBank/DDBJ databases">
        <title>Draft genome information of white flower Hibiscus syriacus.</title>
        <authorList>
            <person name="Kim Y.-M."/>
        </authorList>
    </citation>
    <scope>NUCLEOTIDE SEQUENCE [LARGE SCALE GENOMIC DNA]</scope>
    <source>
        <strain evidence="2">YM2019G1</strain>
    </source>
</reference>
<feature type="coiled-coil region" evidence="1">
    <location>
        <begin position="59"/>
        <end position="93"/>
    </location>
</feature>
<keyword evidence="3" id="KW-1185">Reference proteome</keyword>
<evidence type="ECO:0000313" key="2">
    <source>
        <dbReference type="EMBL" id="KAE8655858.1"/>
    </source>
</evidence>
<dbReference type="PANTHER" id="PTHR45287:SF4">
    <property type="entry name" value="OS03G0691500 PROTEIN"/>
    <property type="match status" value="1"/>
</dbReference>
<evidence type="ECO:0000256" key="1">
    <source>
        <dbReference type="SAM" id="Coils"/>
    </source>
</evidence>
<protein>
    <submittedName>
        <fullName evidence="2">Uncharacterized protein</fullName>
    </submittedName>
</protein>
<comment type="caution">
    <text evidence="2">The sequence shown here is derived from an EMBL/GenBank/DDBJ whole genome shotgun (WGS) entry which is preliminary data.</text>
</comment>
<keyword evidence="1" id="KW-0175">Coiled coil</keyword>
<dbReference type="AlphaFoldDB" id="A0A6A2WD82"/>
<evidence type="ECO:0000313" key="3">
    <source>
        <dbReference type="Proteomes" id="UP000436088"/>
    </source>
</evidence>
<dbReference type="InterPro" id="IPR040262">
    <property type="entry name" value="At4g38062-like"/>
</dbReference>